<gene>
    <name evidence="1" type="ORF">DSAG12_00536</name>
</gene>
<sequence length="206" mass="24101">MPIVTHEDAIELAKLDVEVAHLFTKIAHKINSLGSQEKKLGEMYQSYGKDLQEYLRKLRDKSKQMDVLSREEHSGVESEDVADCKKKIHDVDDQIKMIEGFYDRLKDLSLQKKGLTKKMEEYSKLVVHNAKIRKQIVMLGLKIEKSKNKMVAAESISTDEDKMKDIDREFERSNKEIYKKWDQIMDERGEVNQCWSALKDSIDEFE</sequence>
<dbReference type="EMBL" id="CP042905">
    <property type="protein sequence ID" value="QEE14721.1"/>
    <property type="molecule type" value="Genomic_DNA"/>
</dbReference>
<organism evidence="1 2">
    <name type="scientific">Promethearchaeum syntrophicum</name>
    <dbReference type="NCBI Taxonomy" id="2594042"/>
    <lineage>
        <taxon>Archaea</taxon>
        <taxon>Promethearchaeati</taxon>
        <taxon>Promethearchaeota</taxon>
        <taxon>Promethearchaeia</taxon>
        <taxon>Promethearchaeales</taxon>
        <taxon>Promethearchaeaceae</taxon>
        <taxon>Promethearchaeum</taxon>
    </lineage>
</organism>
<evidence type="ECO:0000313" key="2">
    <source>
        <dbReference type="Proteomes" id="UP000321408"/>
    </source>
</evidence>
<name>A0A5B9D6X3_9ARCH</name>
<dbReference type="AlphaFoldDB" id="A0A5B9D6X3"/>
<reference evidence="1 2" key="1">
    <citation type="journal article" date="2020" name="Nature">
        <title>Isolation of an archaeon at the prokaryote-eukaryote interface.</title>
        <authorList>
            <person name="Imachi H."/>
            <person name="Nobu M.K."/>
            <person name="Nakahara N."/>
            <person name="Morono Y."/>
            <person name="Ogawara M."/>
            <person name="Takaki Y."/>
            <person name="Takano Y."/>
            <person name="Uematsu K."/>
            <person name="Ikuta T."/>
            <person name="Ito M."/>
            <person name="Matsui Y."/>
            <person name="Miyazaki M."/>
            <person name="Murata K."/>
            <person name="Saito Y."/>
            <person name="Sakai S."/>
            <person name="Song C."/>
            <person name="Tasumi E."/>
            <person name="Yamanaka Y."/>
            <person name="Yamaguchi T."/>
            <person name="Kamagata Y."/>
            <person name="Tamaki H."/>
            <person name="Takai K."/>
        </authorList>
    </citation>
    <scope>NUCLEOTIDE SEQUENCE [LARGE SCALE GENOMIC DNA]</scope>
    <source>
        <strain evidence="1 2">MK-D1</strain>
    </source>
</reference>
<dbReference type="Proteomes" id="UP000321408">
    <property type="component" value="Chromosome"/>
</dbReference>
<proteinExistence type="predicted"/>
<keyword evidence="2" id="KW-1185">Reference proteome</keyword>
<dbReference type="KEGG" id="psyt:DSAG12_00536"/>
<dbReference type="RefSeq" id="WP_147661665.1">
    <property type="nucleotide sequence ID" value="NZ_CP042905.2"/>
</dbReference>
<evidence type="ECO:0008006" key="3">
    <source>
        <dbReference type="Google" id="ProtNLM"/>
    </source>
</evidence>
<accession>A0A5B9D6X3</accession>
<reference evidence="1 2" key="2">
    <citation type="journal article" date="2024" name="Int. J. Syst. Evol. Microbiol.">
        <title>Promethearchaeum syntrophicum gen. nov., sp. nov., an anaerobic, obligately syntrophic archaeon, the first isolate of the lineage 'Asgard' archaea, and proposal of the new archaeal phylum Promethearchaeota phyl. nov. and kingdom Promethearchaeati regn. nov.</title>
        <authorList>
            <person name="Imachi H."/>
            <person name="Nobu M.K."/>
            <person name="Kato S."/>
            <person name="Takaki Y."/>
            <person name="Miyazaki M."/>
            <person name="Miyata M."/>
            <person name="Ogawara M."/>
            <person name="Saito Y."/>
            <person name="Sakai S."/>
            <person name="Tahara Y.O."/>
            <person name="Takano Y."/>
            <person name="Tasumi E."/>
            <person name="Uematsu K."/>
            <person name="Yoshimura T."/>
            <person name="Itoh T."/>
            <person name="Ohkuma M."/>
            <person name="Takai K."/>
        </authorList>
    </citation>
    <scope>NUCLEOTIDE SEQUENCE [LARGE SCALE GENOMIC DNA]</scope>
    <source>
        <strain evidence="1 2">MK-D1</strain>
    </source>
</reference>
<evidence type="ECO:0000313" key="1">
    <source>
        <dbReference type="EMBL" id="QEE14721.1"/>
    </source>
</evidence>
<protein>
    <recommendedName>
        <fullName evidence="3">Chromosome partition protein Smc</fullName>
    </recommendedName>
</protein>
<dbReference type="GeneID" id="41328540"/>